<organism evidence="2 3">
    <name type="scientific">Caballeronia calidae</name>
    <dbReference type="NCBI Taxonomy" id="1777139"/>
    <lineage>
        <taxon>Bacteria</taxon>
        <taxon>Pseudomonadati</taxon>
        <taxon>Pseudomonadota</taxon>
        <taxon>Betaproteobacteria</taxon>
        <taxon>Burkholderiales</taxon>
        <taxon>Burkholderiaceae</taxon>
        <taxon>Caballeronia</taxon>
    </lineage>
</organism>
<sequence>MKKQAIRRKHTVIGAPLRVLPLLWGNAEMPLEGGGARRTLGDKRSARRVPRGVNRL</sequence>
<dbReference type="Proteomes" id="UP000071859">
    <property type="component" value="Unassembled WGS sequence"/>
</dbReference>
<dbReference type="AlphaFoldDB" id="A0A158EMC1"/>
<evidence type="ECO:0000313" key="3">
    <source>
        <dbReference type="Proteomes" id="UP000071859"/>
    </source>
</evidence>
<accession>A0A158EMC1</accession>
<evidence type="ECO:0000313" key="2">
    <source>
        <dbReference type="EMBL" id="SAL07067.1"/>
    </source>
</evidence>
<protein>
    <submittedName>
        <fullName evidence="2">Uncharacterized protein</fullName>
    </submittedName>
</protein>
<proteinExistence type="predicted"/>
<reference evidence="2" key="1">
    <citation type="submission" date="2016-01" db="EMBL/GenBank/DDBJ databases">
        <authorList>
            <person name="Peeters C."/>
        </authorList>
    </citation>
    <scope>NUCLEOTIDE SEQUENCE</scope>
    <source>
        <strain evidence="2">LMG 29321</strain>
    </source>
</reference>
<evidence type="ECO:0000256" key="1">
    <source>
        <dbReference type="SAM" id="MobiDB-lite"/>
    </source>
</evidence>
<dbReference type="EMBL" id="FCOX02000162">
    <property type="protein sequence ID" value="SAL07067.1"/>
    <property type="molecule type" value="Genomic_DNA"/>
</dbReference>
<keyword evidence="3" id="KW-1185">Reference proteome</keyword>
<gene>
    <name evidence="2" type="ORF">AWB78_08399</name>
</gene>
<dbReference type="RefSeq" id="WP_157697852.1">
    <property type="nucleotide sequence ID" value="NZ_FCOX02000162.1"/>
</dbReference>
<name>A0A158EMC1_9BURK</name>
<feature type="region of interest" description="Disordered" evidence="1">
    <location>
        <begin position="32"/>
        <end position="56"/>
    </location>
</feature>
<comment type="caution">
    <text evidence="2">The sequence shown here is derived from an EMBL/GenBank/DDBJ whole genome shotgun (WGS) entry which is preliminary data.</text>
</comment>